<reference evidence="3 4" key="1">
    <citation type="submission" date="2018-10" db="EMBL/GenBank/DDBJ databases">
        <title>An updated phylogeny of the Alphaproteobacteria reveals that the parasitic Rickettsiales and Holosporales have independent origins.</title>
        <authorList>
            <person name="Munoz-Gomez S.A."/>
            <person name="Hess S."/>
            <person name="Burger G."/>
            <person name="Lang B.F."/>
            <person name="Susko E."/>
            <person name="Slamovits C.H."/>
            <person name="Roger A.J."/>
        </authorList>
    </citation>
    <scope>NUCLEOTIDE SEQUENCE [LARGE SCALE GENOMIC DNA]</scope>
    <source>
        <strain evidence="3">HOLO01</strain>
    </source>
</reference>
<feature type="signal peptide" evidence="2">
    <location>
        <begin position="1"/>
        <end position="20"/>
    </location>
</feature>
<dbReference type="RefSeq" id="WP_130154570.1">
    <property type="nucleotide sequence ID" value="NZ_SCFB01000021.1"/>
</dbReference>
<gene>
    <name evidence="3" type="ORF">EQU50_07835</name>
</gene>
<proteinExistence type="predicted"/>
<evidence type="ECO:0000313" key="3">
    <source>
        <dbReference type="EMBL" id="RZI45232.1"/>
    </source>
</evidence>
<feature type="region of interest" description="Disordered" evidence="1">
    <location>
        <begin position="71"/>
        <end position="130"/>
    </location>
</feature>
<name>A0A4Q7DF18_9PROT</name>
<feature type="chain" id="PRO_5020860204" evidence="2">
    <location>
        <begin position="21"/>
        <end position="422"/>
    </location>
</feature>
<dbReference type="Proteomes" id="UP000293550">
    <property type="component" value="Unassembled WGS sequence"/>
</dbReference>
<keyword evidence="4" id="KW-1185">Reference proteome</keyword>
<accession>A0A4Q7DF18</accession>
<feature type="compositionally biased region" description="Polar residues" evidence="1">
    <location>
        <begin position="73"/>
        <end position="90"/>
    </location>
</feature>
<feature type="compositionally biased region" description="Low complexity" evidence="1">
    <location>
        <begin position="104"/>
        <end position="126"/>
    </location>
</feature>
<dbReference type="OrthoDB" id="9993815at2"/>
<keyword evidence="2" id="KW-0732">Signal</keyword>
<dbReference type="AlphaFoldDB" id="A0A4Q7DF18"/>
<protein>
    <submittedName>
        <fullName evidence="3">Uncharacterized protein</fullName>
    </submittedName>
</protein>
<evidence type="ECO:0000313" key="4">
    <source>
        <dbReference type="Proteomes" id="UP000293550"/>
    </source>
</evidence>
<comment type="caution">
    <text evidence="3">The sequence shown here is derived from an EMBL/GenBank/DDBJ whole genome shotgun (WGS) entry which is preliminary data.</text>
</comment>
<evidence type="ECO:0000256" key="2">
    <source>
        <dbReference type="SAM" id="SignalP"/>
    </source>
</evidence>
<evidence type="ECO:0000256" key="1">
    <source>
        <dbReference type="SAM" id="MobiDB-lite"/>
    </source>
</evidence>
<dbReference type="EMBL" id="SCFB01000021">
    <property type="protein sequence ID" value="RZI45232.1"/>
    <property type="molecule type" value="Genomic_DNA"/>
</dbReference>
<sequence length="422" mass="48021">MRLALKIFACICTTNYSAFASSAALDPDDLVSTPQKLKTSQQNSLKTAETLTHDSSGLSEFLQKIVLGDKPQEQPSPQAQHNVATPQSAPTRLEARIQSPTADTLTTPIRPTSTATAAAPATAPLPTRRHERQVYQDQISVSSGFLAPHKREYISKRAHILLSDFKDDYIFRGESVIDITGLSARARIYLLSSITNFKLNFLGDPRCWTEKTNTFTNRQKKQVTYIEHIDKRPTTFQIGRFSYKLESARTKNKTGGGRLFGLISQEGAETYLQIQDRFQMQEYRRNIVSFIQALLIQKKDGQPIYRYIKNESTKVRELLEERSRFLNGFNLLLDFEVSRRLTSGDCYGNLPVISYLKPLISRLDNELFVKHCFDNLFSGDERENTARSILTEYLDMFQTLPLIRNDLSYLHADDEDSGDDYS</sequence>
<organism evidence="3 4">
    <name type="scientific">Candidatus Finniella inopinata</name>
    <dbReference type="NCBI Taxonomy" id="1696036"/>
    <lineage>
        <taxon>Bacteria</taxon>
        <taxon>Pseudomonadati</taxon>
        <taxon>Pseudomonadota</taxon>
        <taxon>Alphaproteobacteria</taxon>
        <taxon>Holosporales</taxon>
        <taxon>Candidatus Paracaedibacteraceae</taxon>
        <taxon>Candidatus Finniella</taxon>
    </lineage>
</organism>